<gene>
    <name evidence="3" type="ORF">BN996_00947</name>
</gene>
<dbReference type="Pfam" id="PF25213">
    <property type="entry name" value="HVO_A0261_N"/>
    <property type="match status" value="1"/>
</dbReference>
<dbReference type="InterPro" id="IPR057527">
    <property type="entry name" value="HVO_A0261-like_N"/>
</dbReference>
<feature type="domain" description="Methanogenesis regulatory protein FilR1 middle" evidence="1">
    <location>
        <begin position="144"/>
        <end position="256"/>
    </location>
</feature>
<accession>A0A0D6JNL1</accession>
<reference evidence="4" key="1">
    <citation type="submission" date="2015-03" db="EMBL/GenBank/DDBJ databases">
        <authorList>
            <person name="Urmite Genomes"/>
        </authorList>
    </citation>
    <scope>NUCLEOTIDE SEQUENCE [LARGE SCALE GENOMIC DNA]</scope>
    <source>
        <strain evidence="4">Arc-Hr</strain>
    </source>
</reference>
<dbReference type="EMBL" id="CSTE01000002">
    <property type="protein sequence ID" value="CQR49486.1"/>
    <property type="molecule type" value="Genomic_DNA"/>
</dbReference>
<keyword evidence="4" id="KW-1185">Reference proteome</keyword>
<dbReference type="Proteomes" id="UP000198902">
    <property type="component" value="Unassembled WGS sequence"/>
</dbReference>
<evidence type="ECO:0000313" key="4">
    <source>
        <dbReference type="Proteomes" id="UP000198902"/>
    </source>
</evidence>
<dbReference type="RefSeq" id="WP_089777402.1">
    <property type="nucleotide sequence ID" value="NZ_CABLRR010000002.1"/>
</dbReference>
<dbReference type="CDD" id="cd00090">
    <property type="entry name" value="HTH_ARSR"/>
    <property type="match status" value="1"/>
</dbReference>
<organism evidence="3 4">
    <name type="scientific">Haloferax massiliensis</name>
    <dbReference type="NCBI Taxonomy" id="1476858"/>
    <lineage>
        <taxon>Archaea</taxon>
        <taxon>Methanobacteriati</taxon>
        <taxon>Methanobacteriota</taxon>
        <taxon>Stenosarchaea group</taxon>
        <taxon>Halobacteria</taxon>
        <taxon>Halobacteriales</taxon>
        <taxon>Haloferacaceae</taxon>
        <taxon>Haloferax</taxon>
    </lineage>
</organism>
<dbReference type="Gene3D" id="1.10.10.10">
    <property type="entry name" value="Winged helix-like DNA-binding domain superfamily/Winged helix DNA-binding domain"/>
    <property type="match status" value="1"/>
</dbReference>
<dbReference type="InterPro" id="IPR013561">
    <property type="entry name" value="FilR1_middle_dom"/>
</dbReference>
<name>A0A0D6JNL1_9EURY</name>
<sequence length="269" mass="28587">MSSWVGDGDEDDGEDAAAAFETVGRRSQILQALSSEPLAKAELVRTLSVSRSTVDRGVERLVDLGLVERSDGGFVATTAGRVALETHDEAIRAMANVLGAGPVLDRLPESVNPPPSLFRDAVVCTGDLTAMEQRTSLDFDLGEVTTLTGFNGPFLFSLWPEGSEQLARLGDSATLVLSAESLDWLSNRYPDGLDAMVDAGVRVCAVDDDPAFGVVVMNRPTTASVTLVVYDHMGGPEALVVSYDPSAVAWGRTLVAARAETARPYRVDD</sequence>
<dbReference type="AlphaFoldDB" id="A0A0D6JNL1"/>
<dbReference type="InterPro" id="IPR036388">
    <property type="entry name" value="WH-like_DNA-bd_sf"/>
</dbReference>
<proteinExistence type="predicted"/>
<evidence type="ECO:0000313" key="3">
    <source>
        <dbReference type="EMBL" id="CQR49486.1"/>
    </source>
</evidence>
<dbReference type="SUPFAM" id="SSF46785">
    <property type="entry name" value="Winged helix' DNA-binding domain"/>
    <property type="match status" value="1"/>
</dbReference>
<feature type="domain" description="HVO-A0261-like N-terminal" evidence="2">
    <location>
        <begin position="20"/>
        <end position="94"/>
    </location>
</feature>
<protein>
    <submittedName>
        <fullName evidence="3">MarR family protein</fullName>
    </submittedName>
</protein>
<evidence type="ECO:0000259" key="2">
    <source>
        <dbReference type="Pfam" id="PF25213"/>
    </source>
</evidence>
<dbReference type="OrthoDB" id="289852at2157"/>
<evidence type="ECO:0000259" key="1">
    <source>
        <dbReference type="Pfam" id="PF08350"/>
    </source>
</evidence>
<dbReference type="InterPro" id="IPR036390">
    <property type="entry name" value="WH_DNA-bd_sf"/>
</dbReference>
<dbReference type="InterPro" id="IPR011991">
    <property type="entry name" value="ArsR-like_HTH"/>
</dbReference>
<dbReference type="Pfam" id="PF08350">
    <property type="entry name" value="FilR1_middle"/>
    <property type="match status" value="1"/>
</dbReference>